<gene>
    <name evidence="3" type="ORF">ACFQGL_17460</name>
</gene>
<evidence type="ECO:0000256" key="2">
    <source>
        <dbReference type="SAM" id="Phobius"/>
    </source>
</evidence>
<name>A0ABW1H9K0_9ACTN</name>
<organism evidence="3 4">
    <name type="scientific">Micromonospora vulcania</name>
    <dbReference type="NCBI Taxonomy" id="1441873"/>
    <lineage>
        <taxon>Bacteria</taxon>
        <taxon>Bacillati</taxon>
        <taxon>Actinomycetota</taxon>
        <taxon>Actinomycetes</taxon>
        <taxon>Micromonosporales</taxon>
        <taxon>Micromonosporaceae</taxon>
        <taxon>Micromonospora</taxon>
    </lineage>
</organism>
<sequence>MSELDRLRDAMRITERPDATLDLATVLREGRRLRTRRRVAGAGVATLAAGLAAAVAVVVIGAGPKDLPTVPPPVADAPGPPAATFPTPTITPWHTPAPTTPSSSGADRERPPSPLGQVVDSKVSYGTERRVFYFVRVQVPGVPRVTVGLVAGRRASDGTLTTDLLVNDVEGVDRSPGFHQIGYDQRTLGPPVPTFGYFVGPAQRIIGTVDGRQVDARLTRWSVDQQVVIFWFDPADLTPGDQLDGIVARDAKSRRL</sequence>
<dbReference type="EMBL" id="JBHSQS010000009">
    <property type="protein sequence ID" value="MFC5925134.1"/>
    <property type="molecule type" value="Genomic_DNA"/>
</dbReference>
<keyword evidence="2" id="KW-1133">Transmembrane helix</keyword>
<feature type="transmembrane region" description="Helical" evidence="2">
    <location>
        <begin position="39"/>
        <end position="63"/>
    </location>
</feature>
<accession>A0ABW1H9K0</accession>
<proteinExistence type="predicted"/>
<keyword evidence="4" id="KW-1185">Reference proteome</keyword>
<evidence type="ECO:0000313" key="4">
    <source>
        <dbReference type="Proteomes" id="UP001596226"/>
    </source>
</evidence>
<evidence type="ECO:0000256" key="1">
    <source>
        <dbReference type="SAM" id="MobiDB-lite"/>
    </source>
</evidence>
<dbReference type="Proteomes" id="UP001596226">
    <property type="component" value="Unassembled WGS sequence"/>
</dbReference>
<keyword evidence="2" id="KW-0812">Transmembrane</keyword>
<keyword evidence="2" id="KW-0472">Membrane</keyword>
<feature type="region of interest" description="Disordered" evidence="1">
    <location>
        <begin position="87"/>
        <end position="120"/>
    </location>
</feature>
<comment type="caution">
    <text evidence="3">The sequence shown here is derived from an EMBL/GenBank/DDBJ whole genome shotgun (WGS) entry which is preliminary data.</text>
</comment>
<evidence type="ECO:0000313" key="3">
    <source>
        <dbReference type="EMBL" id="MFC5925134.1"/>
    </source>
</evidence>
<protein>
    <recommendedName>
        <fullName evidence="5">Alanine and proline-rich secreted protein Apa</fullName>
    </recommendedName>
</protein>
<reference evidence="4" key="1">
    <citation type="journal article" date="2019" name="Int. J. Syst. Evol. Microbiol.">
        <title>The Global Catalogue of Microorganisms (GCM) 10K type strain sequencing project: providing services to taxonomists for standard genome sequencing and annotation.</title>
        <authorList>
            <consortium name="The Broad Institute Genomics Platform"/>
            <consortium name="The Broad Institute Genome Sequencing Center for Infectious Disease"/>
            <person name="Wu L."/>
            <person name="Ma J."/>
        </authorList>
    </citation>
    <scope>NUCLEOTIDE SEQUENCE [LARGE SCALE GENOMIC DNA]</scope>
    <source>
        <strain evidence="4">CGMCC 4.7144</strain>
    </source>
</reference>
<evidence type="ECO:0008006" key="5">
    <source>
        <dbReference type="Google" id="ProtNLM"/>
    </source>
</evidence>
<dbReference type="RefSeq" id="WP_377512993.1">
    <property type="nucleotide sequence ID" value="NZ_JBHSQS010000009.1"/>
</dbReference>